<dbReference type="CDD" id="cd00555">
    <property type="entry name" value="Maf"/>
    <property type="match status" value="1"/>
</dbReference>
<dbReference type="OrthoDB" id="9813694at2"/>
<dbReference type="SUPFAM" id="SSF52972">
    <property type="entry name" value="ITPase-like"/>
    <property type="match status" value="1"/>
</dbReference>
<evidence type="ECO:0000313" key="6">
    <source>
        <dbReference type="Proteomes" id="UP000027170"/>
    </source>
</evidence>
<dbReference type="GO" id="GO:0009117">
    <property type="term" value="P:nucleotide metabolic process"/>
    <property type="evidence" value="ECO:0007669"/>
    <property type="project" value="UniProtKB-KW"/>
</dbReference>
<dbReference type="InterPro" id="IPR029001">
    <property type="entry name" value="ITPase-like_fam"/>
</dbReference>
<dbReference type="Gene3D" id="3.90.950.10">
    <property type="match status" value="1"/>
</dbReference>
<dbReference type="EC" id="3.6.1.-" evidence="4"/>
<dbReference type="Pfam" id="PF02545">
    <property type="entry name" value="Maf"/>
    <property type="match status" value="1"/>
</dbReference>
<comment type="similarity">
    <text evidence="4">Belongs to the Maf family. YceF subfamily.</text>
</comment>
<feature type="site" description="Important for substrate specificity" evidence="4">
    <location>
        <position position="73"/>
    </location>
</feature>
<keyword evidence="2 4" id="KW-0378">Hydrolase</keyword>
<comment type="subcellular location">
    <subcellularLocation>
        <location evidence="4">Cytoplasm</location>
    </subcellularLocation>
</comment>
<dbReference type="Proteomes" id="UP000027170">
    <property type="component" value="Unassembled WGS sequence"/>
</dbReference>
<name>A0A066THX7_9NEIS</name>
<evidence type="ECO:0000256" key="3">
    <source>
        <dbReference type="ARBA" id="ARBA00023080"/>
    </source>
</evidence>
<dbReference type="EMBL" id="JFZV01000007">
    <property type="protein sequence ID" value="KDN14485.1"/>
    <property type="molecule type" value="Genomic_DNA"/>
</dbReference>
<dbReference type="InterPro" id="IPR003697">
    <property type="entry name" value="Maf-like"/>
</dbReference>
<dbReference type="PANTHER" id="PTHR43213:SF5">
    <property type="entry name" value="BIFUNCTIONAL DTTP_UTP PYROPHOSPHATASE_METHYLTRANSFERASE PROTEIN-RELATED"/>
    <property type="match status" value="1"/>
</dbReference>
<dbReference type="PANTHER" id="PTHR43213">
    <property type="entry name" value="BIFUNCTIONAL DTTP/UTP PYROPHOSPHATASE/METHYLTRANSFERASE PROTEIN-RELATED"/>
    <property type="match status" value="1"/>
</dbReference>
<dbReference type="GO" id="GO:0047429">
    <property type="term" value="F:nucleoside triphosphate diphosphatase activity"/>
    <property type="evidence" value="ECO:0007669"/>
    <property type="project" value="InterPro"/>
</dbReference>
<comment type="function">
    <text evidence="4">Nucleoside triphosphate pyrophosphatase that hydrolyzes 7-methyl-GTP (m(7)GTP). May have a dual role in cell division arrest and in preventing the incorporation of modified nucleotides into cellular nucleic acids.</text>
</comment>
<feature type="site" description="Important for substrate specificity" evidence="4">
    <location>
        <position position="158"/>
    </location>
</feature>
<protein>
    <recommendedName>
        <fullName evidence="4">7-methyl-GTP pyrophosphatase</fullName>
        <shortName evidence="4">m(7)GTP pyrophosphatase</shortName>
        <ecNumber evidence="4">3.6.1.-</ecNumber>
    </recommendedName>
</protein>
<comment type="caution">
    <text evidence="4">Lacks conserved residue(s) required for the propagation of feature annotation.</text>
</comment>
<keyword evidence="3 4" id="KW-0546">Nucleotide metabolism</keyword>
<accession>A0A066THX7</accession>
<proteinExistence type="inferred from homology"/>
<evidence type="ECO:0000313" key="5">
    <source>
        <dbReference type="EMBL" id="KDN14485.1"/>
    </source>
</evidence>
<feature type="active site" description="Proton acceptor" evidence="4">
    <location>
        <position position="72"/>
    </location>
</feature>
<comment type="catalytic activity">
    <reaction evidence="4">
        <text>N(7)-methyl-GTP + H2O = N(7)-methyl-GMP + diphosphate + H(+)</text>
        <dbReference type="Rhea" id="RHEA:58744"/>
        <dbReference type="ChEBI" id="CHEBI:15377"/>
        <dbReference type="ChEBI" id="CHEBI:15378"/>
        <dbReference type="ChEBI" id="CHEBI:33019"/>
        <dbReference type="ChEBI" id="CHEBI:58285"/>
        <dbReference type="ChEBI" id="CHEBI:87133"/>
    </reaction>
</comment>
<sequence length="196" mass="21569">MPSDKKLILASSSRFRLQQLQQLRIPFDAVKPNFEETPLPAETAPQTALRLASGKAQSLACLYPDALIIGCDQVAWCREQQLGKPLTVAKAQQMLHYLSGQEVRFYSALTVLNTAENRLHQHIDETRVVMRTLTDAQINCYLTLEPDAVHCAGAAKSEGLGALLIECIESSDPNALIGLPVFRLVDFLLAEGINIL</sequence>
<dbReference type="PIRSF" id="PIRSF006305">
    <property type="entry name" value="Maf"/>
    <property type="match status" value="1"/>
</dbReference>
<dbReference type="RefSeq" id="WP_037404782.1">
    <property type="nucleotide sequence ID" value="NZ_JFZV01000007.1"/>
</dbReference>
<comment type="cofactor">
    <cofactor evidence="1 4">
        <name>a divalent metal cation</name>
        <dbReference type="ChEBI" id="CHEBI:60240"/>
    </cofactor>
</comment>
<evidence type="ECO:0000256" key="2">
    <source>
        <dbReference type="ARBA" id="ARBA00022801"/>
    </source>
</evidence>
<evidence type="ECO:0000256" key="1">
    <source>
        <dbReference type="ARBA" id="ARBA00001968"/>
    </source>
</evidence>
<gene>
    <name evidence="5" type="ORF">SALWKB29_1574</name>
</gene>
<dbReference type="AlphaFoldDB" id="A0A066THX7"/>
<comment type="caution">
    <text evidence="5">The sequence shown here is derived from an EMBL/GenBank/DDBJ whole genome shotgun (WGS) entry which is preliminary data.</text>
</comment>
<organism evidence="5 6">
    <name type="scientific">Snodgrassella communis</name>
    <dbReference type="NCBI Taxonomy" id="2946699"/>
    <lineage>
        <taxon>Bacteria</taxon>
        <taxon>Pseudomonadati</taxon>
        <taxon>Pseudomonadota</taxon>
        <taxon>Betaproteobacteria</taxon>
        <taxon>Neisseriales</taxon>
        <taxon>Neisseriaceae</taxon>
        <taxon>Snodgrassella</taxon>
    </lineage>
</organism>
<evidence type="ECO:0000256" key="4">
    <source>
        <dbReference type="HAMAP-Rule" id="MF_00528"/>
    </source>
</evidence>
<dbReference type="eggNOG" id="COG0424">
    <property type="taxonomic scope" value="Bacteria"/>
</dbReference>
<dbReference type="GO" id="GO:0005737">
    <property type="term" value="C:cytoplasm"/>
    <property type="evidence" value="ECO:0007669"/>
    <property type="project" value="UniProtKB-SubCell"/>
</dbReference>
<reference evidence="5 6" key="1">
    <citation type="submission" date="2014-03" db="EMBL/GenBank/DDBJ databases">
        <title>The genomes of two eusocial bee gut symbionts.</title>
        <authorList>
            <person name="Kwong W.K."/>
            <person name="Engel P."/>
            <person name="Koch H."/>
            <person name="Moran N.A."/>
        </authorList>
    </citation>
    <scope>NUCLEOTIDE SEQUENCE [LARGE SCALE GENOMIC DNA]</scope>
    <source>
        <strain evidence="6">wkB29</strain>
    </source>
</reference>
<dbReference type="NCBIfam" id="TIGR00172">
    <property type="entry name" value="maf"/>
    <property type="match status" value="1"/>
</dbReference>
<feature type="site" description="Important for substrate specificity" evidence="4">
    <location>
        <position position="15"/>
    </location>
</feature>
<keyword evidence="4" id="KW-0963">Cytoplasm</keyword>
<keyword evidence="6" id="KW-1185">Reference proteome</keyword>
<dbReference type="HAMAP" id="MF_00528">
    <property type="entry name" value="Maf"/>
    <property type="match status" value="1"/>
</dbReference>